<name>A0ACC0BFD5_CATRO</name>
<dbReference type="EMBL" id="CM044703">
    <property type="protein sequence ID" value="KAI5671375.1"/>
    <property type="molecule type" value="Genomic_DNA"/>
</dbReference>
<comment type="caution">
    <text evidence="1">The sequence shown here is derived from an EMBL/GenBank/DDBJ whole genome shotgun (WGS) entry which is preliminary data.</text>
</comment>
<proteinExistence type="predicted"/>
<reference evidence="2" key="1">
    <citation type="journal article" date="2023" name="Nat. Plants">
        <title>Single-cell RNA sequencing provides a high-resolution roadmap for understanding the multicellular compartmentation of specialized metabolism.</title>
        <authorList>
            <person name="Sun S."/>
            <person name="Shen X."/>
            <person name="Li Y."/>
            <person name="Li Y."/>
            <person name="Wang S."/>
            <person name="Li R."/>
            <person name="Zhang H."/>
            <person name="Shen G."/>
            <person name="Guo B."/>
            <person name="Wei J."/>
            <person name="Xu J."/>
            <person name="St-Pierre B."/>
            <person name="Chen S."/>
            <person name="Sun C."/>
        </authorList>
    </citation>
    <scope>NUCLEOTIDE SEQUENCE [LARGE SCALE GENOMIC DNA]</scope>
</reference>
<evidence type="ECO:0000313" key="2">
    <source>
        <dbReference type="Proteomes" id="UP001060085"/>
    </source>
</evidence>
<sequence>MKNYIMGIHGWVLGFEKDESFQFRYPFKDCGFKACFETFLTSVFFRSCLLNLFSEILEGTFIVWNFETFSNFLFLTLQFFQDLSFYYHIPFKEVLRIGITAWMHLHVEGTDSRMNPFKGGADGMTRDKHENMESFQGPVTRSRARKTEEQTQRKRARLKKIKANDGNFAKGMVGFIEEAMKNKNERFEDQAEPFKLLTIYTISKDYSPSKLLTIYDISRIIQGSKLEVKKTKYGEVQDLPPIVGPAPTVCGLPLPPTVGFYMGNPWSSTTYCARVIMSTDGHMQTQSHQEGTSEPSMRNLNETLRNSFVRRTKDAQKESQG</sequence>
<gene>
    <name evidence="1" type="ORF">M9H77_11739</name>
</gene>
<keyword evidence="2" id="KW-1185">Reference proteome</keyword>
<accession>A0ACC0BFD5</accession>
<organism evidence="1 2">
    <name type="scientific">Catharanthus roseus</name>
    <name type="common">Madagascar periwinkle</name>
    <name type="synonym">Vinca rosea</name>
    <dbReference type="NCBI Taxonomy" id="4058"/>
    <lineage>
        <taxon>Eukaryota</taxon>
        <taxon>Viridiplantae</taxon>
        <taxon>Streptophyta</taxon>
        <taxon>Embryophyta</taxon>
        <taxon>Tracheophyta</taxon>
        <taxon>Spermatophyta</taxon>
        <taxon>Magnoliopsida</taxon>
        <taxon>eudicotyledons</taxon>
        <taxon>Gunneridae</taxon>
        <taxon>Pentapetalae</taxon>
        <taxon>asterids</taxon>
        <taxon>lamiids</taxon>
        <taxon>Gentianales</taxon>
        <taxon>Apocynaceae</taxon>
        <taxon>Rauvolfioideae</taxon>
        <taxon>Vinceae</taxon>
        <taxon>Catharanthinae</taxon>
        <taxon>Catharanthus</taxon>
    </lineage>
</organism>
<dbReference type="Proteomes" id="UP001060085">
    <property type="component" value="Linkage Group LG03"/>
</dbReference>
<protein>
    <submittedName>
        <fullName evidence="1">Uncharacterized protein</fullName>
    </submittedName>
</protein>
<evidence type="ECO:0000313" key="1">
    <source>
        <dbReference type="EMBL" id="KAI5671375.1"/>
    </source>
</evidence>